<keyword evidence="6" id="KW-1185">Reference proteome</keyword>
<dbReference type="EC" id="3.1.3.18" evidence="4"/>
<sequence>MTVPDTFLFDCDGVVFDSNRVKTEAFREATLPFGAAAAEAMVTYHTANGGVSRYLKFRHFLKDILKTEVTDAALDSLLSAYAGAVREGLATCAVTPGLDALRAHVPDSRWCIVSGGDQAELREVFAARGLDRLFDVGIFGSPDSKEVILERLVSGGVVPERAVFIGDSRYDHVAAEKFGIPFVFASNWSEFADWPSYTKAHGLPVIENASQLVDLFALETRPRSAMP</sequence>
<dbReference type="Gene3D" id="1.10.150.240">
    <property type="entry name" value="Putative phosphatase, domain 2"/>
    <property type="match status" value="1"/>
</dbReference>
<evidence type="ECO:0000256" key="1">
    <source>
        <dbReference type="ARBA" id="ARBA00000830"/>
    </source>
</evidence>
<dbReference type="Gene3D" id="3.40.50.1000">
    <property type="entry name" value="HAD superfamily/HAD-like"/>
    <property type="match status" value="1"/>
</dbReference>
<dbReference type="SFLD" id="SFLDG01129">
    <property type="entry name" value="C1.5:_HAD__Beta-PGM__Phosphata"/>
    <property type="match status" value="1"/>
</dbReference>
<organism evidence="5 6">
    <name type="scientific">Paenirhodobacter huangdaonensis</name>
    <dbReference type="NCBI Taxonomy" id="2501515"/>
    <lineage>
        <taxon>Bacteria</taxon>
        <taxon>Pseudomonadati</taxon>
        <taxon>Pseudomonadota</taxon>
        <taxon>Alphaproteobacteria</taxon>
        <taxon>Rhodobacterales</taxon>
        <taxon>Rhodobacter group</taxon>
        <taxon>Paenirhodobacter</taxon>
    </lineage>
</organism>
<dbReference type="PANTHER" id="PTHR43434:SF1">
    <property type="entry name" value="PHOSPHOGLYCOLATE PHOSPHATASE"/>
    <property type="match status" value="1"/>
</dbReference>
<keyword evidence="5" id="KW-0378">Hydrolase</keyword>
<evidence type="ECO:0000256" key="3">
    <source>
        <dbReference type="ARBA" id="ARBA00006171"/>
    </source>
</evidence>
<evidence type="ECO:0000256" key="4">
    <source>
        <dbReference type="ARBA" id="ARBA00013078"/>
    </source>
</evidence>
<comment type="caution">
    <text evidence="5">The sequence shown here is derived from an EMBL/GenBank/DDBJ whole genome shotgun (WGS) entry which is preliminary data.</text>
</comment>
<dbReference type="CDD" id="cd01427">
    <property type="entry name" value="HAD_like"/>
    <property type="match status" value="1"/>
</dbReference>
<comment type="similarity">
    <text evidence="3">Belongs to the HAD-like hydrolase superfamily. CbbY/CbbZ/Gph/YieH family.</text>
</comment>
<dbReference type="InterPro" id="IPR050155">
    <property type="entry name" value="HAD-like_hydrolase_sf"/>
</dbReference>
<accession>A0A3S3M5K3</accession>
<comment type="catalytic activity">
    <reaction evidence="1">
        <text>2-phosphoglycolate + H2O = glycolate + phosphate</text>
        <dbReference type="Rhea" id="RHEA:14369"/>
        <dbReference type="ChEBI" id="CHEBI:15377"/>
        <dbReference type="ChEBI" id="CHEBI:29805"/>
        <dbReference type="ChEBI" id="CHEBI:43474"/>
        <dbReference type="ChEBI" id="CHEBI:58033"/>
        <dbReference type="EC" id="3.1.3.18"/>
    </reaction>
</comment>
<dbReference type="PANTHER" id="PTHR43434">
    <property type="entry name" value="PHOSPHOGLYCOLATE PHOSPHATASE"/>
    <property type="match status" value="1"/>
</dbReference>
<dbReference type="InterPro" id="IPR036412">
    <property type="entry name" value="HAD-like_sf"/>
</dbReference>
<dbReference type="Pfam" id="PF00702">
    <property type="entry name" value="Hydrolase"/>
    <property type="match status" value="1"/>
</dbReference>
<dbReference type="GO" id="GO:0006281">
    <property type="term" value="P:DNA repair"/>
    <property type="evidence" value="ECO:0007669"/>
    <property type="project" value="TreeGrafter"/>
</dbReference>
<evidence type="ECO:0000313" key="6">
    <source>
        <dbReference type="Proteomes" id="UP000288071"/>
    </source>
</evidence>
<evidence type="ECO:0000313" key="5">
    <source>
        <dbReference type="EMBL" id="RWR47717.1"/>
    </source>
</evidence>
<proteinExistence type="inferred from homology"/>
<protein>
    <recommendedName>
        <fullName evidence="4">phosphoglycolate phosphatase</fullName>
        <ecNumber evidence="4">3.1.3.18</ecNumber>
    </recommendedName>
</protein>
<dbReference type="Proteomes" id="UP000288071">
    <property type="component" value="Unassembled WGS sequence"/>
</dbReference>
<dbReference type="RefSeq" id="WP_128157922.1">
    <property type="nucleotide sequence ID" value="NZ_JBHSOM010000023.1"/>
</dbReference>
<dbReference type="GO" id="GO:0005829">
    <property type="term" value="C:cytosol"/>
    <property type="evidence" value="ECO:0007669"/>
    <property type="project" value="TreeGrafter"/>
</dbReference>
<evidence type="ECO:0000256" key="2">
    <source>
        <dbReference type="ARBA" id="ARBA00004818"/>
    </source>
</evidence>
<dbReference type="AlphaFoldDB" id="A0A3S3M5K3"/>
<dbReference type="EMBL" id="SAVA01000018">
    <property type="protein sequence ID" value="RWR47717.1"/>
    <property type="molecule type" value="Genomic_DNA"/>
</dbReference>
<reference evidence="5" key="1">
    <citation type="submission" date="2019-01" db="EMBL/GenBank/DDBJ databases">
        <title>Sinorhodobacter populi sp. nov. isolated from the symptomatic bark tissue of Populus euramericana canker.</title>
        <authorList>
            <person name="Xu G."/>
        </authorList>
    </citation>
    <scope>NUCLEOTIDE SEQUENCE [LARGE SCALE GENOMIC DNA]</scope>
    <source>
        <strain evidence="5">CGMCC 1.12963</strain>
    </source>
</reference>
<comment type="pathway">
    <text evidence="2">Organic acid metabolism; glycolate biosynthesis; glycolate from 2-phosphoglycolate: step 1/1.</text>
</comment>
<gene>
    <name evidence="5" type="ORF">EOW66_19185</name>
</gene>
<dbReference type="SFLD" id="SFLDS00003">
    <property type="entry name" value="Haloacid_Dehalogenase"/>
    <property type="match status" value="1"/>
</dbReference>
<dbReference type="GO" id="GO:0008967">
    <property type="term" value="F:phosphoglycolate phosphatase activity"/>
    <property type="evidence" value="ECO:0007669"/>
    <property type="project" value="UniProtKB-EC"/>
</dbReference>
<reference evidence="5" key="2">
    <citation type="submission" date="2019-01" db="EMBL/GenBank/DDBJ databases">
        <authorList>
            <person name="Li Y."/>
        </authorList>
    </citation>
    <scope>NUCLEOTIDE SEQUENCE [LARGE SCALE GENOMIC DNA]</scope>
    <source>
        <strain evidence="5">CGMCC 1.12963</strain>
    </source>
</reference>
<dbReference type="SUPFAM" id="SSF56784">
    <property type="entry name" value="HAD-like"/>
    <property type="match status" value="1"/>
</dbReference>
<dbReference type="InterPro" id="IPR023214">
    <property type="entry name" value="HAD_sf"/>
</dbReference>
<dbReference type="InterPro" id="IPR023198">
    <property type="entry name" value="PGP-like_dom2"/>
</dbReference>
<name>A0A3S3M5K3_9RHOB</name>